<dbReference type="InterPro" id="IPR029465">
    <property type="entry name" value="ATPgrasp_TupA"/>
</dbReference>
<dbReference type="EMBL" id="JACBZM010000001">
    <property type="protein sequence ID" value="NYI43869.1"/>
    <property type="molecule type" value="Genomic_DNA"/>
</dbReference>
<dbReference type="Proteomes" id="UP000562045">
    <property type="component" value="Unassembled WGS sequence"/>
</dbReference>
<reference evidence="1 2" key="1">
    <citation type="submission" date="2020-07" db="EMBL/GenBank/DDBJ databases">
        <title>Sequencing the genomes of 1000 actinobacteria strains.</title>
        <authorList>
            <person name="Klenk H.-P."/>
        </authorList>
    </citation>
    <scope>NUCLEOTIDE SEQUENCE [LARGE SCALE GENOMIC DNA]</scope>
    <source>
        <strain evidence="1 2">DSM 15131</strain>
    </source>
</reference>
<accession>A0A7Y9ZEC2</accession>
<protein>
    <recommendedName>
        <fullName evidence="3">ATP-grasp domain-containing protein</fullName>
    </recommendedName>
</protein>
<dbReference type="AlphaFoldDB" id="A0A7Y9ZEC2"/>
<dbReference type="Pfam" id="PF14305">
    <property type="entry name" value="ATPgrasp_TupA"/>
    <property type="match status" value="1"/>
</dbReference>
<dbReference type="RefSeq" id="WP_179647926.1">
    <property type="nucleotide sequence ID" value="NZ_JACBZM010000001.1"/>
</dbReference>
<sequence>MPSPHHELDRALDARGAASAEVRALLDQLAEGDPDVYLSALSAAAPEDLTQPAMSHLARRGELVPADSFWRSIVSRRRKKQLGVLPEQFLGVDKSWDRELATAAGVPVAEVLFAGGFTQSLAHLRPGTVLKPLRANESAGVFFVLGDGEVVSVATTERLGSIADIRAVAARQLGGPPKEHRWRVQELVLGADGLPARDVKAYCFYGDVALLVEIRRFPRVEYAYFTADLQPVVPGHKPLPAFADPADTTLDRGGLCPAKLAQARALSLELPVPFMRIDFHNAPDELVFCEFSSVPSRSDLWKPEYDALLGRLYHEAEVRLTADLLAGRRFEHWARFQEERLRWRARKRGATAGPTSGGASAGRR</sequence>
<evidence type="ECO:0000313" key="2">
    <source>
        <dbReference type="Proteomes" id="UP000562045"/>
    </source>
</evidence>
<evidence type="ECO:0000313" key="1">
    <source>
        <dbReference type="EMBL" id="NYI43869.1"/>
    </source>
</evidence>
<proteinExistence type="predicted"/>
<dbReference type="SUPFAM" id="SSF56059">
    <property type="entry name" value="Glutathione synthetase ATP-binding domain-like"/>
    <property type="match status" value="1"/>
</dbReference>
<organism evidence="1 2">
    <name type="scientific">Nocardioides aromaticivorans</name>
    <dbReference type="NCBI Taxonomy" id="200618"/>
    <lineage>
        <taxon>Bacteria</taxon>
        <taxon>Bacillati</taxon>
        <taxon>Actinomycetota</taxon>
        <taxon>Actinomycetes</taxon>
        <taxon>Propionibacteriales</taxon>
        <taxon>Nocardioidaceae</taxon>
        <taxon>Nocardioides</taxon>
    </lineage>
</organism>
<name>A0A7Y9ZEC2_9ACTN</name>
<evidence type="ECO:0008006" key="3">
    <source>
        <dbReference type="Google" id="ProtNLM"/>
    </source>
</evidence>
<gene>
    <name evidence="1" type="ORF">BJ993_000949</name>
</gene>
<comment type="caution">
    <text evidence="1">The sequence shown here is derived from an EMBL/GenBank/DDBJ whole genome shotgun (WGS) entry which is preliminary data.</text>
</comment>